<feature type="domain" description="Type VII secretion system protein EssD-like" evidence="1">
    <location>
        <begin position="107"/>
        <end position="241"/>
    </location>
</feature>
<sequence length="277" mass="30011">MIMSKRHYRRGRRGSRISIYAAILLIAIGAIGSMGSQGNSTARNLTSAVNKVVGTSSSSHSTSSAATSAPKQSVASQALAEQKYQGTQIVAVNHNKPTFSQSQLSTKKGGWATYGTLDNLNRVTTANALLSKKLMPTAKREPLYVSPTGWKNKPYTVNGKRGYLYNRSHLIGYQLTGQNNNLKNLMTGTRSLNDPGMTAYENPVASYLKSHPSNYVRYQVEPVFRGNELVARGVHMQAQSVGSKGVSYNVYIFNIQAGVKINYSTGTSQYGNPAAAF</sequence>
<dbReference type="InterPro" id="IPR044929">
    <property type="entry name" value="DNA/RNA_non-sp_Endonuclease_sf"/>
</dbReference>
<dbReference type="AlphaFoldDB" id="A0A0R1H3A2"/>
<dbReference type="STRING" id="357278.IV61_GL002372"/>
<accession>A0A0R1H3A2</accession>
<comment type="caution">
    <text evidence="2">The sequence shown here is derived from an EMBL/GenBank/DDBJ whole genome shotgun (WGS) entry which is preliminary data.</text>
</comment>
<dbReference type="EMBL" id="AZCZ01000007">
    <property type="protein sequence ID" value="KRK38276.1"/>
    <property type="molecule type" value="Genomic_DNA"/>
</dbReference>
<name>A0A0R1H3A2_9LACO</name>
<dbReference type="Gene3D" id="3.40.570.10">
    <property type="entry name" value="Extracellular Endonuclease, subunit A"/>
    <property type="match status" value="1"/>
</dbReference>
<dbReference type="Pfam" id="PF13930">
    <property type="entry name" value="Endonuclea_NS_2"/>
    <property type="match status" value="1"/>
</dbReference>
<protein>
    <submittedName>
        <fullName evidence="2">DNA-entry nuclease</fullName>
    </submittedName>
</protein>
<evidence type="ECO:0000259" key="1">
    <source>
        <dbReference type="Pfam" id="PF13930"/>
    </source>
</evidence>
<organism evidence="2 3">
    <name type="scientific">Levilactobacillus parabrevis ATCC 53295</name>
    <dbReference type="NCBI Taxonomy" id="1267003"/>
    <lineage>
        <taxon>Bacteria</taxon>
        <taxon>Bacillati</taxon>
        <taxon>Bacillota</taxon>
        <taxon>Bacilli</taxon>
        <taxon>Lactobacillales</taxon>
        <taxon>Lactobacillaceae</taxon>
        <taxon>Levilactobacillus</taxon>
    </lineage>
</organism>
<keyword evidence="3" id="KW-1185">Reference proteome</keyword>
<dbReference type="Proteomes" id="UP000051176">
    <property type="component" value="Unassembled WGS sequence"/>
</dbReference>
<reference evidence="2 3" key="1">
    <citation type="journal article" date="2015" name="Genome Announc.">
        <title>Expanding the biotechnology potential of lactobacilli through comparative genomics of 213 strains and associated genera.</title>
        <authorList>
            <person name="Sun Z."/>
            <person name="Harris H.M."/>
            <person name="McCann A."/>
            <person name="Guo C."/>
            <person name="Argimon S."/>
            <person name="Zhang W."/>
            <person name="Yang X."/>
            <person name="Jeffery I.B."/>
            <person name="Cooney J.C."/>
            <person name="Kagawa T.F."/>
            <person name="Liu W."/>
            <person name="Song Y."/>
            <person name="Salvetti E."/>
            <person name="Wrobel A."/>
            <person name="Rasinkangas P."/>
            <person name="Parkhill J."/>
            <person name="Rea M.C."/>
            <person name="O'Sullivan O."/>
            <person name="Ritari J."/>
            <person name="Douillard F.P."/>
            <person name="Paul Ross R."/>
            <person name="Yang R."/>
            <person name="Briner A.E."/>
            <person name="Felis G.E."/>
            <person name="de Vos W.M."/>
            <person name="Barrangou R."/>
            <person name="Klaenhammer T.R."/>
            <person name="Caufield P.W."/>
            <person name="Cui Y."/>
            <person name="Zhang H."/>
            <person name="O'Toole P.W."/>
        </authorList>
    </citation>
    <scope>NUCLEOTIDE SEQUENCE [LARGE SCALE GENOMIC DNA]</scope>
    <source>
        <strain evidence="2 3">ATCC 53295</strain>
    </source>
</reference>
<dbReference type="eggNOG" id="COG2169">
    <property type="taxonomic scope" value="Bacteria"/>
</dbReference>
<evidence type="ECO:0000313" key="3">
    <source>
        <dbReference type="Proteomes" id="UP000051176"/>
    </source>
</evidence>
<dbReference type="InterPro" id="IPR044927">
    <property type="entry name" value="Endonuclea_NS_2"/>
</dbReference>
<proteinExistence type="predicted"/>
<evidence type="ECO:0000313" key="2">
    <source>
        <dbReference type="EMBL" id="KRK38276.1"/>
    </source>
</evidence>
<gene>
    <name evidence="2" type="ORF">FD07_GL002090</name>
</gene>
<dbReference type="PATRIC" id="fig|1267003.4.peg.2206"/>